<protein>
    <submittedName>
        <fullName evidence="3">Uncharacterized protein</fullName>
    </submittedName>
</protein>
<feature type="chain" id="PRO_5020820729" evidence="2">
    <location>
        <begin position="28"/>
        <end position="233"/>
    </location>
</feature>
<evidence type="ECO:0000313" key="3">
    <source>
        <dbReference type="EMBL" id="TGZ37650.1"/>
    </source>
</evidence>
<comment type="caution">
    <text evidence="3">The sequence shown here is derived from an EMBL/GenBank/DDBJ whole genome shotgun (WGS) entry which is preliminary data.</text>
</comment>
<proteinExistence type="predicted"/>
<name>A0A4S2JP35_9HYME</name>
<dbReference type="STRING" id="300112.A0A4S2JP35"/>
<reference evidence="3 4" key="1">
    <citation type="journal article" date="2019" name="Philos. Trans. R. Soc. Lond., B, Biol. Sci.">
        <title>Ant behaviour and brain gene expression of defending hosts depend on the ecological success of the intruding social parasite.</title>
        <authorList>
            <person name="Kaur R."/>
            <person name="Stoldt M."/>
            <person name="Jongepier E."/>
            <person name="Feldmeyer B."/>
            <person name="Menzel F."/>
            <person name="Bornberg-Bauer E."/>
            <person name="Foitzik S."/>
        </authorList>
    </citation>
    <scope>NUCLEOTIDE SEQUENCE [LARGE SCALE GENOMIC DNA]</scope>
    <source>
        <tissue evidence="3">Whole body</tissue>
    </source>
</reference>
<keyword evidence="4" id="KW-1185">Reference proteome</keyword>
<dbReference type="AlphaFoldDB" id="A0A4S2JP35"/>
<dbReference type="EMBL" id="QBLH01003521">
    <property type="protein sequence ID" value="TGZ37650.1"/>
    <property type="molecule type" value="Genomic_DNA"/>
</dbReference>
<keyword evidence="2" id="KW-0732">Signal</keyword>
<gene>
    <name evidence="3" type="ORF">DBV15_03326</name>
</gene>
<accession>A0A4S2JP35</accession>
<dbReference type="Proteomes" id="UP000310200">
    <property type="component" value="Unassembled WGS sequence"/>
</dbReference>
<feature type="signal peptide" evidence="2">
    <location>
        <begin position="1"/>
        <end position="27"/>
    </location>
</feature>
<evidence type="ECO:0000313" key="4">
    <source>
        <dbReference type="Proteomes" id="UP000310200"/>
    </source>
</evidence>
<evidence type="ECO:0000256" key="2">
    <source>
        <dbReference type="SAM" id="SignalP"/>
    </source>
</evidence>
<organism evidence="3 4">
    <name type="scientific">Temnothorax longispinosus</name>
    <dbReference type="NCBI Taxonomy" id="300112"/>
    <lineage>
        <taxon>Eukaryota</taxon>
        <taxon>Metazoa</taxon>
        <taxon>Ecdysozoa</taxon>
        <taxon>Arthropoda</taxon>
        <taxon>Hexapoda</taxon>
        <taxon>Insecta</taxon>
        <taxon>Pterygota</taxon>
        <taxon>Neoptera</taxon>
        <taxon>Endopterygota</taxon>
        <taxon>Hymenoptera</taxon>
        <taxon>Apocrita</taxon>
        <taxon>Aculeata</taxon>
        <taxon>Formicoidea</taxon>
        <taxon>Formicidae</taxon>
        <taxon>Myrmicinae</taxon>
        <taxon>Temnothorax</taxon>
    </lineage>
</organism>
<evidence type="ECO:0000256" key="1">
    <source>
        <dbReference type="SAM" id="MobiDB-lite"/>
    </source>
</evidence>
<sequence length="233" mass="25465">MRLYRGFTAKSCLLVFHFLVRIKCTSSHRSSVYLFFRSNEARGNACGLAYVVEQLREYLSTSSWILISSRAIDSLNRVRSTVGDQPPLLLQIPRNCQKSSMGKEEALISFGSGRQKVKRCTLITKELERSYTLSTPGGSSPVCCPPCSPPPAPAAYISSARASSRRLGAGSGLGGPTSPERDPLGRLLSSLTARRNPYFSGTKSSFPGPTENLIPLDVFLPADAYVRIVPEMR</sequence>
<feature type="region of interest" description="Disordered" evidence="1">
    <location>
        <begin position="166"/>
        <end position="185"/>
    </location>
</feature>